<proteinExistence type="predicted"/>
<keyword evidence="2" id="KW-1185">Reference proteome</keyword>
<evidence type="ECO:0000313" key="2">
    <source>
        <dbReference type="Proteomes" id="UP000622317"/>
    </source>
</evidence>
<dbReference type="Proteomes" id="UP000622317">
    <property type="component" value="Unassembled WGS sequence"/>
</dbReference>
<dbReference type="InterPro" id="IPR010985">
    <property type="entry name" value="Ribbon_hlx_hlx"/>
</dbReference>
<name>A0A927F7G0_9BACT</name>
<dbReference type="GO" id="GO:0006355">
    <property type="term" value="P:regulation of DNA-templated transcription"/>
    <property type="evidence" value="ECO:0007669"/>
    <property type="project" value="InterPro"/>
</dbReference>
<protein>
    <submittedName>
        <fullName evidence="1">Type II toxin-antitoxin system HicB family antitoxin</fullName>
    </submittedName>
</protein>
<dbReference type="SUPFAM" id="SSF47598">
    <property type="entry name" value="Ribbon-helix-helix"/>
    <property type="match status" value="1"/>
</dbReference>
<dbReference type="SUPFAM" id="SSF143100">
    <property type="entry name" value="TTHA1013/TTHA0281-like"/>
    <property type="match status" value="1"/>
</dbReference>
<organism evidence="1 2">
    <name type="scientific">Pelagicoccus enzymogenes</name>
    <dbReference type="NCBI Taxonomy" id="2773457"/>
    <lineage>
        <taxon>Bacteria</taxon>
        <taxon>Pseudomonadati</taxon>
        <taxon>Verrucomicrobiota</taxon>
        <taxon>Opitutia</taxon>
        <taxon>Puniceicoccales</taxon>
        <taxon>Pelagicoccaceae</taxon>
        <taxon>Pelagicoccus</taxon>
    </lineage>
</organism>
<dbReference type="RefSeq" id="WP_191616997.1">
    <property type="nucleotide sequence ID" value="NZ_JACYFG010000021.1"/>
</dbReference>
<dbReference type="InterPro" id="IPR035069">
    <property type="entry name" value="TTHA1013/TTHA0281-like"/>
</dbReference>
<evidence type="ECO:0000313" key="1">
    <source>
        <dbReference type="EMBL" id="MBD5779867.1"/>
    </source>
</evidence>
<accession>A0A927F7G0</accession>
<comment type="caution">
    <text evidence="1">The sequence shown here is derived from an EMBL/GenBank/DDBJ whole genome shotgun (WGS) entry which is preliminary data.</text>
</comment>
<dbReference type="Pfam" id="PF05534">
    <property type="entry name" value="HicB"/>
    <property type="match status" value="1"/>
</dbReference>
<dbReference type="AlphaFoldDB" id="A0A927F7G0"/>
<dbReference type="InterPro" id="IPR008651">
    <property type="entry name" value="Uncharacterised_HicB"/>
</dbReference>
<sequence>MEYKGYVGTVQFDEEAEIFHGEVINMRDVVTFQADTVEGLKKEFQASIDDYLDFCSERGEEPDKPFSGKLTLRLDPDLHRSIYIRSKKENKSLNNWIIEALGRETRAQPGSPYNSGQSLRD</sequence>
<reference evidence="1" key="1">
    <citation type="submission" date="2020-09" db="EMBL/GenBank/DDBJ databases">
        <title>Pelagicoccus enzymogenes sp. nov. with an EPS production, isolated from marine sediment.</title>
        <authorList>
            <person name="Feng X."/>
        </authorList>
    </citation>
    <scope>NUCLEOTIDE SEQUENCE</scope>
    <source>
        <strain evidence="1">NFK12</strain>
    </source>
</reference>
<gene>
    <name evidence="1" type="ORF">IEN85_10235</name>
</gene>
<dbReference type="EMBL" id="JACYFG010000021">
    <property type="protein sequence ID" value="MBD5779867.1"/>
    <property type="molecule type" value="Genomic_DNA"/>
</dbReference>